<dbReference type="InterPro" id="IPR001279">
    <property type="entry name" value="Metallo-B-lactamas"/>
</dbReference>
<evidence type="ECO:0000313" key="4">
    <source>
        <dbReference type="Proteomes" id="UP000606870"/>
    </source>
</evidence>
<evidence type="ECO:0000313" key="3">
    <source>
        <dbReference type="EMBL" id="MBC3536053.1"/>
    </source>
</evidence>
<keyword evidence="1" id="KW-0812">Transmembrane</keyword>
<keyword evidence="4" id="KW-1185">Reference proteome</keyword>
<evidence type="ECO:0000256" key="1">
    <source>
        <dbReference type="SAM" id="Phobius"/>
    </source>
</evidence>
<dbReference type="PANTHER" id="PTHR15032">
    <property type="entry name" value="N-ACYL-PHOSPHATIDYLETHANOLAMINE-HYDROLYZING PHOSPHOLIPASE D"/>
    <property type="match status" value="1"/>
</dbReference>
<dbReference type="RefSeq" id="WP_186502133.1">
    <property type="nucleotide sequence ID" value="NZ_JACOGK010000004.1"/>
</dbReference>
<feature type="domain" description="Metallo-beta-lactamase" evidence="2">
    <location>
        <begin position="119"/>
        <end position="313"/>
    </location>
</feature>
<organism evidence="3 4">
    <name type="scientific">Megasphaera hominis</name>
    <dbReference type="NCBI Taxonomy" id="159836"/>
    <lineage>
        <taxon>Bacteria</taxon>
        <taxon>Bacillati</taxon>
        <taxon>Bacillota</taxon>
        <taxon>Negativicutes</taxon>
        <taxon>Veillonellales</taxon>
        <taxon>Veillonellaceae</taxon>
        <taxon>Megasphaera</taxon>
    </lineage>
</organism>
<comment type="caution">
    <text evidence="3">The sequence shown here is derived from an EMBL/GenBank/DDBJ whole genome shotgun (WGS) entry which is preliminary data.</text>
</comment>
<feature type="transmembrane region" description="Helical" evidence="1">
    <location>
        <begin position="6"/>
        <end position="24"/>
    </location>
</feature>
<keyword evidence="1" id="KW-1133">Transmembrane helix</keyword>
<reference evidence="3 4" key="1">
    <citation type="submission" date="2020-08" db="EMBL/GenBank/DDBJ databases">
        <authorList>
            <person name="Liu C."/>
            <person name="Sun Q."/>
        </authorList>
    </citation>
    <scope>NUCLEOTIDE SEQUENCE [LARGE SCALE GENOMIC DNA]</scope>
    <source>
        <strain evidence="3 4">NSJ-59</strain>
    </source>
</reference>
<sequence>MFVTVLKWLAAIIAVIGAGAYWFVSLPQMDPLMTPERKACIEASPHYVNGQFVPETPHTPVTPSWSFWKEFLFPTPGKTIPAVPMVAEKTDLKALDPQQDVVVWLGHSSFYMQLHGKKILIDPIAATYASPVPFVDKAFDGSNVYGPDDIPDDIDVMVLSHDHWDHLDYDFVRAIEPKVKHVVTGLGNGGYYEKWGYPLSKIAEEDWNTPVKIDDDLTVWVLPARHFSGRMLHRNQTLYASFAFITPDRKVFYSGDGGYDGRFKRIGDQFGGFDLALLEDGQYNENWASVHMMPEETAQTAVDLRAREVVPCHNGKYPLSMHDWDEPYKRIVAASAGKDYYLATPEIGQVVRIGDTQQTFTHWWEQMR</sequence>
<name>A0ABR6VFZ5_9FIRM</name>
<gene>
    <name evidence="3" type="ORF">H8J70_02110</name>
</gene>
<proteinExistence type="predicted"/>
<keyword evidence="1" id="KW-0472">Membrane</keyword>
<dbReference type="PANTHER" id="PTHR15032:SF4">
    <property type="entry name" value="N-ACYL-PHOSPHATIDYLETHANOLAMINE-HYDROLYZING PHOSPHOLIPASE D"/>
    <property type="match status" value="1"/>
</dbReference>
<accession>A0ABR6VFZ5</accession>
<dbReference type="Pfam" id="PF12706">
    <property type="entry name" value="Lactamase_B_2"/>
    <property type="match status" value="1"/>
</dbReference>
<dbReference type="EMBL" id="JACOGK010000004">
    <property type="protein sequence ID" value="MBC3536053.1"/>
    <property type="molecule type" value="Genomic_DNA"/>
</dbReference>
<evidence type="ECO:0000259" key="2">
    <source>
        <dbReference type="Pfam" id="PF12706"/>
    </source>
</evidence>
<dbReference type="Gene3D" id="3.60.15.10">
    <property type="entry name" value="Ribonuclease Z/Hydroxyacylglutathione hydrolase-like"/>
    <property type="match status" value="1"/>
</dbReference>
<protein>
    <submittedName>
        <fullName evidence="3">MBL fold metallo-hydrolase</fullName>
    </submittedName>
</protein>
<dbReference type="InterPro" id="IPR036866">
    <property type="entry name" value="RibonucZ/Hydroxyglut_hydro"/>
</dbReference>
<dbReference type="SUPFAM" id="SSF56281">
    <property type="entry name" value="Metallo-hydrolase/oxidoreductase"/>
    <property type="match status" value="1"/>
</dbReference>
<dbReference type="Proteomes" id="UP000606870">
    <property type="component" value="Unassembled WGS sequence"/>
</dbReference>